<protein>
    <submittedName>
        <fullName evidence="1">Uncharacterized protein</fullName>
    </submittedName>
</protein>
<evidence type="ECO:0000313" key="1">
    <source>
        <dbReference type="EMBL" id="KAJ7521360.1"/>
    </source>
</evidence>
<proteinExistence type="predicted"/>
<dbReference type="Proteomes" id="UP001162992">
    <property type="component" value="Chromosome 19"/>
</dbReference>
<comment type="caution">
    <text evidence="1">The sequence shown here is derived from an EMBL/GenBank/DDBJ whole genome shotgun (WGS) entry which is preliminary data.</text>
</comment>
<dbReference type="EMBL" id="CM055110">
    <property type="protein sequence ID" value="KAJ7521360.1"/>
    <property type="molecule type" value="Genomic_DNA"/>
</dbReference>
<sequence>MATNFSRSVSFASSSYSSGLAPPPPPLLRCFLSSPASSARSLLHFSCGYSSSFPIYALRLSAISLMLAPVALVIHADFVSCSPTASSDLRSAAPVASSSSSSAALFTKRPLAILTGKILPNPKWRATGDETLDGVCSVVVDDVLAEQFVERSVSEGSGSNSIDWSRCGKTLVGADHEVVSHEESNYDGITAVLLDIGITPEGISSMHRSHHNLFNATTVELVTGIRTLEELGLNKGDIARVIGQFPLLLLKLDEKLRPLMQLFDNMGIEKTFILGRLLKFNADRATSSAEFSIRRFIDFCIGFNLSVEDAADSMRKYPQIAIFSSGNMFKVVEYMKEFNMTDQDIGILIRNHPQILTCNVDKNLKPKVSLLMELGVDRKGIHTVMRKQPQLFGSSMENSLKPKFKYLQSVGFQKTDIAKLVISHPAVLARSVTEKLVGKGELLLSLGFQKGSVQFCRALRFALAAGTEYLHRRINWFMSVGFCQDDICIMLKGNPCLLLKKETQLQAKVDYLLNSMHYPLKVLVTHPVFLNLSIEKRIKPRHRVVMWLKFRGIFKKDPSLSFFTCFSKEHFRKKYVDCHPGCSSAFEGEQFDLVLKNI</sequence>
<evidence type="ECO:0000313" key="2">
    <source>
        <dbReference type="Proteomes" id="UP001162992"/>
    </source>
</evidence>
<organism evidence="1 2">
    <name type="scientific">Diphasiastrum complanatum</name>
    <name type="common">Issler's clubmoss</name>
    <name type="synonym">Lycopodium complanatum</name>
    <dbReference type="NCBI Taxonomy" id="34168"/>
    <lineage>
        <taxon>Eukaryota</taxon>
        <taxon>Viridiplantae</taxon>
        <taxon>Streptophyta</taxon>
        <taxon>Embryophyta</taxon>
        <taxon>Tracheophyta</taxon>
        <taxon>Lycopodiopsida</taxon>
        <taxon>Lycopodiales</taxon>
        <taxon>Lycopodiaceae</taxon>
        <taxon>Lycopodioideae</taxon>
        <taxon>Diphasiastrum</taxon>
    </lineage>
</organism>
<name>A0ACC2AV21_DIPCM</name>
<gene>
    <name evidence="1" type="ORF">O6H91_19G050000</name>
</gene>
<reference evidence="2" key="1">
    <citation type="journal article" date="2024" name="Proc. Natl. Acad. Sci. U.S.A.">
        <title>Extraordinary preservation of gene collinearity over three hundred million years revealed in homosporous lycophytes.</title>
        <authorList>
            <person name="Li C."/>
            <person name="Wickell D."/>
            <person name="Kuo L.Y."/>
            <person name="Chen X."/>
            <person name="Nie B."/>
            <person name="Liao X."/>
            <person name="Peng D."/>
            <person name="Ji J."/>
            <person name="Jenkins J."/>
            <person name="Williams M."/>
            <person name="Shu S."/>
            <person name="Plott C."/>
            <person name="Barry K."/>
            <person name="Rajasekar S."/>
            <person name="Grimwood J."/>
            <person name="Han X."/>
            <person name="Sun S."/>
            <person name="Hou Z."/>
            <person name="He W."/>
            <person name="Dai G."/>
            <person name="Sun C."/>
            <person name="Schmutz J."/>
            <person name="Leebens-Mack J.H."/>
            <person name="Li F.W."/>
            <person name="Wang L."/>
        </authorList>
    </citation>
    <scope>NUCLEOTIDE SEQUENCE [LARGE SCALE GENOMIC DNA]</scope>
    <source>
        <strain evidence="2">cv. PW_Plant_1</strain>
    </source>
</reference>
<accession>A0ACC2AV21</accession>
<keyword evidence="2" id="KW-1185">Reference proteome</keyword>